<evidence type="ECO:0000313" key="2">
    <source>
        <dbReference type="Proteomes" id="UP000324897"/>
    </source>
</evidence>
<dbReference type="Gramene" id="TVU26567">
    <property type="protein sequence ID" value="TVU26567"/>
    <property type="gene ID" value="EJB05_29120"/>
</dbReference>
<dbReference type="EMBL" id="RWGY01000013">
    <property type="protein sequence ID" value="TVU26567.1"/>
    <property type="molecule type" value="Genomic_DNA"/>
</dbReference>
<evidence type="ECO:0000313" key="1">
    <source>
        <dbReference type="EMBL" id="TVU26567.1"/>
    </source>
</evidence>
<name>A0A5J9UTZ2_9POAL</name>
<keyword evidence="2" id="KW-1185">Reference proteome</keyword>
<organism evidence="1 2">
    <name type="scientific">Eragrostis curvula</name>
    <name type="common">weeping love grass</name>
    <dbReference type="NCBI Taxonomy" id="38414"/>
    <lineage>
        <taxon>Eukaryota</taxon>
        <taxon>Viridiplantae</taxon>
        <taxon>Streptophyta</taxon>
        <taxon>Embryophyta</taxon>
        <taxon>Tracheophyta</taxon>
        <taxon>Spermatophyta</taxon>
        <taxon>Magnoliopsida</taxon>
        <taxon>Liliopsida</taxon>
        <taxon>Poales</taxon>
        <taxon>Poaceae</taxon>
        <taxon>PACMAD clade</taxon>
        <taxon>Chloridoideae</taxon>
        <taxon>Eragrostideae</taxon>
        <taxon>Eragrostidinae</taxon>
        <taxon>Eragrostis</taxon>
    </lineage>
</organism>
<gene>
    <name evidence="1" type="ORF">EJB05_29120</name>
</gene>
<protein>
    <submittedName>
        <fullName evidence="1">Uncharacterized protein</fullName>
    </submittedName>
</protein>
<feature type="non-terminal residue" evidence="1">
    <location>
        <position position="85"/>
    </location>
</feature>
<dbReference type="AlphaFoldDB" id="A0A5J9UTZ2"/>
<reference evidence="1 2" key="1">
    <citation type="journal article" date="2019" name="Sci. Rep.">
        <title>A high-quality genome of Eragrostis curvula grass provides insights into Poaceae evolution and supports new strategies to enhance forage quality.</title>
        <authorList>
            <person name="Carballo J."/>
            <person name="Santos B.A.C.M."/>
            <person name="Zappacosta D."/>
            <person name="Garbus I."/>
            <person name="Selva J.P."/>
            <person name="Gallo C.A."/>
            <person name="Diaz A."/>
            <person name="Albertini E."/>
            <person name="Caccamo M."/>
            <person name="Echenique V."/>
        </authorList>
    </citation>
    <scope>NUCLEOTIDE SEQUENCE [LARGE SCALE GENOMIC DNA]</scope>
    <source>
        <strain evidence="2">cv. Victoria</strain>
        <tissue evidence="1">Leaf</tissue>
    </source>
</reference>
<dbReference type="Proteomes" id="UP000324897">
    <property type="component" value="Chromosome 2"/>
</dbReference>
<sequence length="85" mass="9878">MMMLPCISHILSPQPRPQYATKIRWPVVRSERTTTVARRSTSLEENGEHYGAWMREIEKGSLEIYWSKHFVDSAACPSQSSPWQK</sequence>
<accession>A0A5J9UTZ2</accession>
<comment type="caution">
    <text evidence="1">The sequence shown here is derived from an EMBL/GenBank/DDBJ whole genome shotgun (WGS) entry which is preliminary data.</text>
</comment>
<proteinExistence type="predicted"/>